<evidence type="ECO:0000256" key="1">
    <source>
        <dbReference type="HAMAP-Rule" id="MF_02209"/>
    </source>
</evidence>
<sequence>MMKIEVIKIDNLTIHEHHLDIIYSADKFRFSTKIFYHDVSFSALIEKYSQPLIERITAHIALFEGMKFCSLFPKYYDISKISPNLEKPVLDLFLKIYQGVFGQHWYENNVTDYQQPEIIYSQELGESYPVSILGDNPIILTGCGGGKDSILAMKMLQEADIPFASMQYSHSVYGKADIQHQLITQVLENVQPIKSHKISIFDDFIDFPFLQLYFPKNSGITAPETPVSIFESLILILDGGYKYLCLAHEKSANTGNLFWSEIGQEVNHQWGKSLEAEQILNQFIREHLLSNFKYFSILQPIYDFRIFQNLSKYSEVIPKIHSCNIQKPWCKKCPKCAYVWLGLMAFCQPEQVDAIFQSNLFNDEDLQPTFREMLGLSTHTPFECIGEIGESRLLMKKCFEKGLSGKAVEMFSQEILSDTSIDWQNIEQKYNFVYAKEHAIPHQIFAQLKEQF</sequence>
<dbReference type="UniPathway" id="UPA00219"/>
<dbReference type="RefSeq" id="WP_235751676.1">
    <property type="nucleotide sequence ID" value="NZ_LR882950.1"/>
</dbReference>
<dbReference type="GO" id="GO:0051301">
    <property type="term" value="P:cell division"/>
    <property type="evidence" value="ECO:0007669"/>
    <property type="project" value="UniProtKB-KW"/>
</dbReference>
<dbReference type="GO" id="GO:0071555">
    <property type="term" value="P:cell wall organization"/>
    <property type="evidence" value="ECO:0007669"/>
    <property type="project" value="UniProtKB-KW"/>
</dbReference>
<dbReference type="InterPro" id="IPR043689">
    <property type="entry name" value="MurL"/>
</dbReference>
<comment type="function">
    <text evidence="1">Cell wall formation. Catalyzes epimerization of the terminal L-glutamate in UDP-N-acetyl-alpha-D-muramoyl-L-alanyl-L-glutamate.</text>
</comment>
<dbReference type="GO" id="GO:0005737">
    <property type="term" value="C:cytoplasm"/>
    <property type="evidence" value="ECO:0007669"/>
    <property type="project" value="UniProtKB-UniRule"/>
</dbReference>
<dbReference type="Pfam" id="PF26298">
    <property type="entry name" value="MurL_epimerase_C"/>
    <property type="match status" value="1"/>
</dbReference>
<reference evidence="4" key="1">
    <citation type="submission" date="2015-09" db="EMBL/GenBank/DDBJ databases">
        <authorList>
            <person name="Jackson K.R."/>
            <person name="Lunt B.L."/>
            <person name="Fisher J.N.B."/>
            <person name="Gardner A.V."/>
            <person name="Bailey M.E."/>
            <person name="Deus L.M."/>
            <person name="Earl A.S."/>
            <person name="Gibby P.D."/>
            <person name="Hartmann K.A."/>
            <person name="Liu J.E."/>
            <person name="Manci A.M."/>
            <person name="Nielsen D.A."/>
            <person name="Solomon M.B."/>
            <person name="Breakwell D.P."/>
            <person name="Burnett S.H."/>
            <person name="Grose J.H."/>
        </authorList>
    </citation>
    <scope>NUCLEOTIDE SEQUENCE</scope>
    <source>
        <strain evidence="4">7805</strain>
    </source>
</reference>
<evidence type="ECO:0000259" key="3">
    <source>
        <dbReference type="Pfam" id="PF26299"/>
    </source>
</evidence>
<dbReference type="HAMAP" id="MF_02209">
    <property type="entry name" value="MurL"/>
    <property type="match status" value="1"/>
</dbReference>
<keyword evidence="1" id="KW-0413">Isomerase</keyword>
<dbReference type="InterPro" id="IPR058740">
    <property type="entry name" value="MurL_N"/>
</dbReference>
<dbReference type="InterPro" id="IPR058741">
    <property type="entry name" value="MurL_C"/>
</dbReference>
<protein>
    <recommendedName>
        <fullName evidence="1">UDP-N-acetyl-alpha-D-muramoyl-L-alanyl-L-glutamate epimerase</fullName>
        <ecNumber evidence="1">5.1.1.23</ecNumber>
    </recommendedName>
    <alternativeName>
        <fullName evidence="1">UDP-MurNAc-L-Ala-L-Glu epimerase</fullName>
    </alternativeName>
</protein>
<keyword evidence="1" id="KW-0573">Peptidoglycan synthesis</keyword>
<dbReference type="Pfam" id="PF26299">
    <property type="entry name" value="MurL_N"/>
    <property type="match status" value="1"/>
</dbReference>
<feature type="domain" description="MurL N-terminal" evidence="3">
    <location>
        <begin position="226"/>
        <end position="297"/>
    </location>
</feature>
<dbReference type="GO" id="GO:0008360">
    <property type="term" value="P:regulation of cell shape"/>
    <property type="evidence" value="ECO:0007669"/>
    <property type="project" value="UniProtKB-KW"/>
</dbReference>
<dbReference type="AlphaFoldDB" id="A0A1J1JCE6"/>
<keyword evidence="1" id="KW-0131">Cell cycle</keyword>
<feature type="domain" description="MurL C-terminal" evidence="2">
    <location>
        <begin position="326"/>
        <end position="399"/>
    </location>
</feature>
<comment type="catalytic activity">
    <reaction evidence="1">
        <text>UDP-N-acetyl-alpha-D-muramoyl-L-alanyl-L-glutamate + ATP + H2O = UDP-N-acetyl-alpha-D-muramoyl-L-alanyl-D-glutamate + AMP + diphosphate + H(+)</text>
        <dbReference type="Rhea" id="RHEA:58812"/>
        <dbReference type="ChEBI" id="CHEBI:15377"/>
        <dbReference type="ChEBI" id="CHEBI:15378"/>
        <dbReference type="ChEBI" id="CHEBI:30616"/>
        <dbReference type="ChEBI" id="CHEBI:33019"/>
        <dbReference type="ChEBI" id="CHEBI:83900"/>
        <dbReference type="ChEBI" id="CHEBI:142725"/>
        <dbReference type="ChEBI" id="CHEBI:456215"/>
        <dbReference type="EC" id="5.1.1.23"/>
    </reaction>
</comment>
<evidence type="ECO:0000259" key="2">
    <source>
        <dbReference type="Pfam" id="PF26298"/>
    </source>
</evidence>
<keyword evidence="1" id="KW-0961">Cell wall biogenesis/degradation</keyword>
<gene>
    <name evidence="1" type="primary">murL</name>
    <name evidence="4" type="ORF">PLAM_1100</name>
</gene>
<comment type="similarity">
    <text evidence="1">Belongs to the MurL family.</text>
</comment>
<name>A0A1J1JCE6_PLAAG</name>
<dbReference type="EC" id="5.1.1.23" evidence="1"/>
<keyword evidence="1" id="KW-0133">Cell shape</keyword>
<dbReference type="EMBL" id="LO018304">
    <property type="protein sequence ID" value="CUM59067.1"/>
    <property type="molecule type" value="Genomic_DNA"/>
</dbReference>
<dbReference type="GO" id="GO:0009252">
    <property type="term" value="P:peptidoglycan biosynthetic process"/>
    <property type="evidence" value="ECO:0007669"/>
    <property type="project" value="UniProtKB-UniRule"/>
</dbReference>
<accession>A0A1J1JCE6</accession>
<organism evidence="4">
    <name type="scientific">Planktothrix agardhii</name>
    <name type="common">Oscillatoria agardhii</name>
    <dbReference type="NCBI Taxonomy" id="1160"/>
    <lineage>
        <taxon>Bacteria</taxon>
        <taxon>Bacillati</taxon>
        <taxon>Cyanobacteriota</taxon>
        <taxon>Cyanophyceae</taxon>
        <taxon>Oscillatoriophycideae</taxon>
        <taxon>Oscillatoriales</taxon>
        <taxon>Microcoleaceae</taxon>
        <taxon>Planktothrix</taxon>
    </lineage>
</organism>
<keyword evidence="1" id="KW-0132">Cell division</keyword>
<dbReference type="GO" id="GO:0016855">
    <property type="term" value="F:racemase and epimerase activity, acting on amino acids and derivatives"/>
    <property type="evidence" value="ECO:0007669"/>
    <property type="project" value="UniProtKB-UniRule"/>
</dbReference>
<evidence type="ECO:0000313" key="4">
    <source>
        <dbReference type="EMBL" id="CUM59067.1"/>
    </source>
</evidence>
<comment type="pathway">
    <text evidence="1">Cell wall biogenesis; peptidoglycan biosynthesis.</text>
</comment>
<proteinExistence type="inferred from homology"/>